<proteinExistence type="predicted"/>
<keyword evidence="6" id="KW-0472">Membrane</keyword>
<gene>
    <name evidence="8" type="ORF">SAMN05660330_02472</name>
</gene>
<evidence type="ECO:0000256" key="3">
    <source>
        <dbReference type="ARBA" id="ARBA00022729"/>
    </source>
</evidence>
<dbReference type="RefSeq" id="WP_092223248.1">
    <property type="nucleotide sequence ID" value="NZ_FNJI01000016.1"/>
</dbReference>
<evidence type="ECO:0000256" key="2">
    <source>
        <dbReference type="ARBA" id="ARBA00022723"/>
    </source>
</evidence>
<feature type="domain" description="4Fe-4S ferredoxin-type" evidence="7">
    <location>
        <begin position="335"/>
        <end position="365"/>
    </location>
</feature>
<dbReference type="SMR" id="A0A1H0RXW0"/>
<dbReference type="NCBIfam" id="TIGR02486">
    <property type="entry name" value="RDH"/>
    <property type="match status" value="1"/>
</dbReference>
<dbReference type="PANTHER" id="PTHR42827">
    <property type="entry name" value="IRON-SULFUR CLUSTER-BINDING PROTEIN-RELATED"/>
    <property type="match status" value="1"/>
</dbReference>
<evidence type="ECO:0000313" key="8">
    <source>
        <dbReference type="EMBL" id="SDP34273.1"/>
    </source>
</evidence>
<dbReference type="AlphaFoldDB" id="A0A1H0RXW0"/>
<organism evidence="8 9">
    <name type="scientific">Desulforhopalus singaporensis</name>
    <dbReference type="NCBI Taxonomy" id="91360"/>
    <lineage>
        <taxon>Bacteria</taxon>
        <taxon>Pseudomonadati</taxon>
        <taxon>Thermodesulfobacteriota</taxon>
        <taxon>Desulfobulbia</taxon>
        <taxon>Desulfobulbales</taxon>
        <taxon>Desulfocapsaceae</taxon>
        <taxon>Desulforhopalus</taxon>
    </lineage>
</organism>
<keyword evidence="2" id="KW-0479">Metal-binding</keyword>
<reference evidence="8 9" key="1">
    <citation type="submission" date="2016-10" db="EMBL/GenBank/DDBJ databases">
        <authorList>
            <person name="de Groot N.N."/>
        </authorList>
    </citation>
    <scope>NUCLEOTIDE SEQUENCE [LARGE SCALE GENOMIC DNA]</scope>
    <source>
        <strain evidence="8 9">DSM 12130</strain>
    </source>
</reference>
<keyword evidence="5" id="KW-0411">Iron-sulfur</keyword>
<dbReference type="PROSITE" id="PS51379">
    <property type="entry name" value="4FE4S_FER_2"/>
    <property type="match status" value="1"/>
</dbReference>
<dbReference type="InterPro" id="IPR012832">
    <property type="entry name" value="RDH"/>
</dbReference>
<keyword evidence="4" id="KW-0408">Iron</keyword>
<dbReference type="PANTHER" id="PTHR42827:SF1">
    <property type="entry name" value="IRON-SULFUR CLUSTER-BINDING PROTEIN"/>
    <property type="match status" value="1"/>
</dbReference>
<evidence type="ECO:0000256" key="1">
    <source>
        <dbReference type="ARBA" id="ARBA00004196"/>
    </source>
</evidence>
<protein>
    <submittedName>
        <fullName evidence="8">Reductive dehalogenase</fullName>
    </submittedName>
</protein>
<evidence type="ECO:0000313" key="9">
    <source>
        <dbReference type="Proteomes" id="UP000199073"/>
    </source>
</evidence>
<keyword evidence="3" id="KW-0732">Signal</keyword>
<evidence type="ECO:0000259" key="7">
    <source>
        <dbReference type="PROSITE" id="PS51379"/>
    </source>
</evidence>
<dbReference type="STRING" id="91360.SAMN05660330_02472"/>
<dbReference type="GO" id="GO:0030313">
    <property type="term" value="C:cell envelope"/>
    <property type="evidence" value="ECO:0007669"/>
    <property type="project" value="UniProtKB-SubCell"/>
</dbReference>
<comment type="subcellular location">
    <subcellularLocation>
        <location evidence="1">Cell envelope</location>
    </subcellularLocation>
</comment>
<sequence length="471" mass="52565">MKQEEKDTMRFDRRQFGKIIGGLGVAAAGMALGSAQLGHAEEKNPVTGRMVQPVPDGPHQVDTARYQRFNGKNMAFNINSRELGENWLTVMKKNAVANIKKGYGAKEIQLGSPAKARSEAAFFLALDRMNEITGTHGENMENKEALSWNSDHDFPLPPTQRDPEILTQQVKLMARLAGADLVGICRLDRRWIYSEVQRNGLSSGPAITKEIVFKGRKPKETERQLIIPEDCRYAIVMAFAQNRRMVQTSPSMLSMAATFQGYSRMGFATITLAEYIRMEGYTALPCKNDTGLSVPMAVDAGLGEVGRHSILITPEFGPNVRLAKVITNMPLIPDNPIEFGVQEFCKSCKKCARECPSKSITEGDKGWEGKSECNNAGVFKYHNDLKKCHLYWVENGSSCMNCVAVCPFTKGAMVTHDITRNLINHAPWMNSIWLNLDDTFGYGEPRSHREIMEMQTGSYGLDPRHFERTVG</sequence>
<dbReference type="InterPro" id="IPR017896">
    <property type="entry name" value="4Fe4S_Fe-S-bd"/>
</dbReference>
<dbReference type="Pfam" id="PF13486">
    <property type="entry name" value="Dehalogenase"/>
    <property type="match status" value="1"/>
</dbReference>
<name>A0A1H0RXW0_9BACT</name>
<dbReference type="Proteomes" id="UP000199073">
    <property type="component" value="Unassembled WGS sequence"/>
</dbReference>
<accession>A0A1H0RXW0</accession>
<dbReference type="SUPFAM" id="SSF54862">
    <property type="entry name" value="4Fe-4S ferredoxins"/>
    <property type="match status" value="1"/>
</dbReference>
<keyword evidence="9" id="KW-1185">Reference proteome</keyword>
<dbReference type="OrthoDB" id="9815745at2"/>
<dbReference type="InterPro" id="IPR017900">
    <property type="entry name" value="4Fe4S_Fe_S_CS"/>
</dbReference>
<dbReference type="GO" id="GO:0046872">
    <property type="term" value="F:metal ion binding"/>
    <property type="evidence" value="ECO:0007669"/>
    <property type="project" value="UniProtKB-KW"/>
</dbReference>
<dbReference type="InterPro" id="IPR028894">
    <property type="entry name" value="RDH_dom"/>
</dbReference>
<dbReference type="PROSITE" id="PS00198">
    <property type="entry name" value="4FE4S_FER_1"/>
    <property type="match status" value="1"/>
</dbReference>
<dbReference type="GO" id="GO:0051536">
    <property type="term" value="F:iron-sulfur cluster binding"/>
    <property type="evidence" value="ECO:0007669"/>
    <property type="project" value="UniProtKB-KW"/>
</dbReference>
<evidence type="ECO:0000256" key="4">
    <source>
        <dbReference type="ARBA" id="ARBA00023004"/>
    </source>
</evidence>
<evidence type="ECO:0000256" key="5">
    <source>
        <dbReference type="ARBA" id="ARBA00023014"/>
    </source>
</evidence>
<evidence type="ECO:0000256" key="6">
    <source>
        <dbReference type="ARBA" id="ARBA00023136"/>
    </source>
</evidence>
<dbReference type="Gene3D" id="3.30.70.20">
    <property type="match status" value="1"/>
</dbReference>
<dbReference type="EMBL" id="FNJI01000016">
    <property type="protein sequence ID" value="SDP34273.1"/>
    <property type="molecule type" value="Genomic_DNA"/>
</dbReference>